<reference evidence="2 3" key="1">
    <citation type="submission" date="2018-09" db="EMBL/GenBank/DDBJ databases">
        <title>Genome sequencing of Nocardioides immobilis CCTCC AB 2017083 for comparison to Nocardioides silvaticus.</title>
        <authorList>
            <person name="Li C."/>
            <person name="Wang G."/>
        </authorList>
    </citation>
    <scope>NUCLEOTIDE SEQUENCE [LARGE SCALE GENOMIC DNA]</scope>
    <source>
        <strain evidence="2 3">CCTCC AB 2017083</strain>
    </source>
</reference>
<feature type="domain" description="NAD-dependent epimerase/dehydratase" evidence="1">
    <location>
        <begin position="4"/>
        <end position="228"/>
    </location>
</feature>
<dbReference type="AlphaFoldDB" id="A0A417XV89"/>
<sequence>MTKLVMGASGFLGSHVTRKLVGRGDDVRVWIRQSSSTVAFDDLDVERRYGDLGDREALREAMRDVEAVFYCIVDTRAWLRDPTPLFATNVEALGGVLDVAVEVGVRRFVFCSTVGTIGIAEHGLADEDLPHNWRHLGGPYIESRLQAEDLVLAYHRDRGLPAVVLNVGTTYGPRDHGPTPHGKLVRAAAQGTMPAYVRGTAMEVVGVEDAAEAFLLAETRGRVGERYIVSESHLPIKDLFDIAADEGGVRPPRIGIPLPVMRVIGAVGGAVSRLRGTDSVVTSTSVRLMHLQSALDHTKATRELGWRPEPTEAAIRAGVRWFLTEPRRTTT</sequence>
<comment type="caution">
    <text evidence="2">The sequence shown here is derived from an EMBL/GenBank/DDBJ whole genome shotgun (WGS) entry which is preliminary data.</text>
</comment>
<accession>A0A417XV89</accession>
<keyword evidence="3" id="KW-1185">Reference proteome</keyword>
<evidence type="ECO:0000259" key="1">
    <source>
        <dbReference type="Pfam" id="PF01370"/>
    </source>
</evidence>
<dbReference type="InterPro" id="IPR001509">
    <property type="entry name" value="Epimerase_deHydtase"/>
</dbReference>
<dbReference type="InterPro" id="IPR051783">
    <property type="entry name" value="NAD(P)-dependent_oxidoreduct"/>
</dbReference>
<dbReference type="Pfam" id="PF01370">
    <property type="entry name" value="Epimerase"/>
    <property type="match status" value="1"/>
</dbReference>
<evidence type="ECO:0000313" key="3">
    <source>
        <dbReference type="Proteomes" id="UP000283644"/>
    </source>
</evidence>
<protein>
    <submittedName>
        <fullName evidence="2">NAD-dependent epimerase/dehydratase family protein</fullName>
    </submittedName>
</protein>
<dbReference type="Gene3D" id="3.40.50.720">
    <property type="entry name" value="NAD(P)-binding Rossmann-like Domain"/>
    <property type="match status" value="1"/>
</dbReference>
<dbReference type="GO" id="GO:0004029">
    <property type="term" value="F:aldehyde dehydrogenase (NAD+) activity"/>
    <property type="evidence" value="ECO:0007669"/>
    <property type="project" value="TreeGrafter"/>
</dbReference>
<dbReference type="GO" id="GO:0005737">
    <property type="term" value="C:cytoplasm"/>
    <property type="evidence" value="ECO:0007669"/>
    <property type="project" value="TreeGrafter"/>
</dbReference>
<evidence type="ECO:0000313" key="2">
    <source>
        <dbReference type="EMBL" id="RHW24215.1"/>
    </source>
</evidence>
<gene>
    <name evidence="2" type="ORF">D0Z08_25185</name>
</gene>
<dbReference type="SUPFAM" id="SSF51735">
    <property type="entry name" value="NAD(P)-binding Rossmann-fold domains"/>
    <property type="match status" value="1"/>
</dbReference>
<name>A0A417XV89_9ACTN</name>
<dbReference type="PANTHER" id="PTHR48079:SF6">
    <property type="entry name" value="NAD(P)-BINDING DOMAIN-CONTAINING PROTEIN-RELATED"/>
    <property type="match status" value="1"/>
</dbReference>
<dbReference type="Proteomes" id="UP000283644">
    <property type="component" value="Unassembled WGS sequence"/>
</dbReference>
<dbReference type="EMBL" id="QXGH01000034">
    <property type="protein sequence ID" value="RHW24215.1"/>
    <property type="molecule type" value="Genomic_DNA"/>
</dbReference>
<dbReference type="InterPro" id="IPR036291">
    <property type="entry name" value="NAD(P)-bd_dom_sf"/>
</dbReference>
<organism evidence="2 3">
    <name type="scientific">Nocardioides immobilis</name>
    <dbReference type="NCBI Taxonomy" id="2049295"/>
    <lineage>
        <taxon>Bacteria</taxon>
        <taxon>Bacillati</taxon>
        <taxon>Actinomycetota</taxon>
        <taxon>Actinomycetes</taxon>
        <taxon>Propionibacteriales</taxon>
        <taxon>Nocardioidaceae</taxon>
        <taxon>Nocardioides</taxon>
    </lineage>
</organism>
<dbReference type="PANTHER" id="PTHR48079">
    <property type="entry name" value="PROTEIN YEEZ"/>
    <property type="match status" value="1"/>
</dbReference>
<proteinExistence type="predicted"/>
<dbReference type="OrthoDB" id="9801785at2"/>